<sequence>MGKMVDIDPEESPAARFAYELRRNRLAAGLTQGQIGRRIGFSESMIGMVETLKRDPTEGFARLCDQAFGLDGVMLGLYLEAWPPPPPVPEHFRDWAAEELRATTLRLWDPLLIPGLFQTEAYARLIFEDEPGISAEQIDQRIMGRMQRKRVLSRDDPPMIWALIDEGVLHRPIGSPKVMREQLECLVELSQRPRITIQIVPYGSRASAGLLGAFGIAEVRGTAYTVYVETQPRGRTIDDRTVIIQLLTRYDIIRGEAHSQSLSVDLIEKAVRRWI</sequence>
<dbReference type="InterPro" id="IPR043917">
    <property type="entry name" value="DUF5753"/>
</dbReference>
<proteinExistence type="predicted"/>
<dbReference type="Pfam" id="PF13560">
    <property type="entry name" value="HTH_31"/>
    <property type="match status" value="1"/>
</dbReference>
<dbReference type="SMART" id="SM00530">
    <property type="entry name" value="HTH_XRE"/>
    <property type="match status" value="1"/>
</dbReference>
<gene>
    <name evidence="2" type="ORF">GCM10022226_50900</name>
</gene>
<name>A0ABP7IQ45_9ACTN</name>
<evidence type="ECO:0000259" key="1">
    <source>
        <dbReference type="PROSITE" id="PS50943"/>
    </source>
</evidence>
<dbReference type="InterPro" id="IPR001387">
    <property type="entry name" value="Cro/C1-type_HTH"/>
</dbReference>
<dbReference type="Gene3D" id="1.10.260.40">
    <property type="entry name" value="lambda repressor-like DNA-binding domains"/>
    <property type="match status" value="1"/>
</dbReference>
<dbReference type="EMBL" id="BAAAZR010000019">
    <property type="protein sequence ID" value="GAA3824128.1"/>
    <property type="molecule type" value="Genomic_DNA"/>
</dbReference>
<dbReference type="PROSITE" id="PS50943">
    <property type="entry name" value="HTH_CROC1"/>
    <property type="match status" value="1"/>
</dbReference>
<keyword evidence="3" id="KW-1185">Reference proteome</keyword>
<feature type="domain" description="HTH cro/C1-type" evidence="1">
    <location>
        <begin position="21"/>
        <end position="75"/>
    </location>
</feature>
<reference evidence="3" key="1">
    <citation type="journal article" date="2019" name="Int. J. Syst. Evol. Microbiol.">
        <title>The Global Catalogue of Microorganisms (GCM) 10K type strain sequencing project: providing services to taxonomists for standard genome sequencing and annotation.</title>
        <authorList>
            <consortium name="The Broad Institute Genomics Platform"/>
            <consortium name="The Broad Institute Genome Sequencing Center for Infectious Disease"/>
            <person name="Wu L."/>
            <person name="Ma J."/>
        </authorList>
    </citation>
    <scope>NUCLEOTIDE SEQUENCE [LARGE SCALE GENOMIC DNA]</scope>
    <source>
        <strain evidence="3">JCM 16908</strain>
    </source>
</reference>
<organism evidence="2 3">
    <name type="scientific">Sphaerisporangium flaviroseum</name>
    <dbReference type="NCBI Taxonomy" id="509199"/>
    <lineage>
        <taxon>Bacteria</taxon>
        <taxon>Bacillati</taxon>
        <taxon>Actinomycetota</taxon>
        <taxon>Actinomycetes</taxon>
        <taxon>Streptosporangiales</taxon>
        <taxon>Streptosporangiaceae</taxon>
        <taxon>Sphaerisporangium</taxon>
    </lineage>
</organism>
<dbReference type="SUPFAM" id="SSF47413">
    <property type="entry name" value="lambda repressor-like DNA-binding domains"/>
    <property type="match status" value="1"/>
</dbReference>
<accession>A0ABP7IQ45</accession>
<protein>
    <submittedName>
        <fullName evidence="2">Helix-turn-helix transcriptional regulator</fullName>
    </submittedName>
</protein>
<dbReference type="CDD" id="cd00093">
    <property type="entry name" value="HTH_XRE"/>
    <property type="match status" value="1"/>
</dbReference>
<comment type="caution">
    <text evidence="2">The sequence shown here is derived from an EMBL/GenBank/DDBJ whole genome shotgun (WGS) entry which is preliminary data.</text>
</comment>
<evidence type="ECO:0000313" key="2">
    <source>
        <dbReference type="EMBL" id="GAA3824128.1"/>
    </source>
</evidence>
<dbReference type="RefSeq" id="WP_344945111.1">
    <property type="nucleotide sequence ID" value="NZ_BAAAZR010000019.1"/>
</dbReference>
<dbReference type="Pfam" id="PF19054">
    <property type="entry name" value="DUF5753"/>
    <property type="match status" value="1"/>
</dbReference>
<evidence type="ECO:0000313" key="3">
    <source>
        <dbReference type="Proteomes" id="UP001500888"/>
    </source>
</evidence>
<dbReference type="Proteomes" id="UP001500888">
    <property type="component" value="Unassembled WGS sequence"/>
</dbReference>
<dbReference type="InterPro" id="IPR010982">
    <property type="entry name" value="Lambda_DNA-bd_dom_sf"/>
</dbReference>